<dbReference type="InterPro" id="IPR001128">
    <property type="entry name" value="Cyt_P450"/>
</dbReference>
<reference evidence="10 11" key="1">
    <citation type="submission" date="2016-10" db="EMBL/GenBank/DDBJ databases">
        <authorList>
            <person name="Varghese N."/>
            <person name="Submissions S."/>
        </authorList>
    </citation>
    <scope>NUCLEOTIDE SEQUENCE [LARGE SCALE GENOMIC DNA]</scope>
    <source>
        <strain evidence="10 11">DSM 21822</strain>
    </source>
</reference>
<evidence type="ECO:0000256" key="6">
    <source>
        <dbReference type="ARBA" id="ARBA00023002"/>
    </source>
</evidence>
<keyword evidence="4 10" id="KW-0575">Peroxidase</keyword>
<dbReference type="InterPro" id="IPR002397">
    <property type="entry name" value="Cyt_P450_B"/>
</dbReference>
<dbReference type="PROSITE" id="PS51404">
    <property type="entry name" value="DYP_PEROXIDASE"/>
    <property type="match status" value="1"/>
</dbReference>
<dbReference type="InterPro" id="IPR011008">
    <property type="entry name" value="Dimeric_a/b-barrel"/>
</dbReference>
<evidence type="ECO:0000256" key="2">
    <source>
        <dbReference type="ARBA" id="ARBA00001971"/>
    </source>
</evidence>
<dbReference type="PROSITE" id="PS00086">
    <property type="entry name" value="CYTOCHROME_P450"/>
    <property type="match status" value="1"/>
</dbReference>
<evidence type="ECO:0000256" key="1">
    <source>
        <dbReference type="ARBA" id="ARBA00001970"/>
    </source>
</evidence>
<sequence>MVKLKYFEKIHDAQRAELPASKLPRFDLGRLRTGRGFASRIVSKFLENPRWWLSLLRRGRPLLRVGRFMLVTRNDDVRDILERQDEFQTPYGPEMTEIAGGTNFILGMQDGPDYRRMKSAVLSAFPPDEVEAIVRPIAARHSQAIMTRAEPGFDPISGLLKVVPVNICRDYFGIVVDDDVKFAEWSIALSALFFSDPFGNPATRDVAVVAADRMVGVIDRSIEAVRDGRTNPNAPLARLVAMLDRKRLTLDDIHSIMMGMIAGFGPTNLLAGGNCLDVLLSKPEARAALEQAFADNDEQQVQKTIMEAMRFKPIWIGPVRYTARDALIAEGTRRERVIKKGTIVMPATLSAMFDPEAMHRPDDFDTTRPYRDYMVFGHGIHLCIGSAVAQVQIAESFRALFAKPGLRRAKGAAGKMRRLGAYPESLKVDFERSPLCRTVTHSMVTVVCPLKPAVLVGDIRDEIASLGNPAGADMKAALDATGVIHFASIAVSSPEGAEREDTHLIIELSGDGTEASVIDAFANHSDPVLGGIIRKACDFEGQTLADFMRKHAVKISPSFGSSAGLVFSGTPGLSVERIRAEAKLAEKVQKIVEGPGNETRSAAATLAEVRRKIAKDPASAWVLEPAENLLDKPEGSLWQAALTTLKARPMAAASTIALLVGCWLTYTYVFGYLPGFFRNLFVGGASLILTLVGLALLVVVPLGIGFIALRRLEKQDKPSEKMIELSRFEAINEREDHAAQNHLTAISIMKPGRLRRLALRLTFYVISISAQKVFRPGYLSNINTIHFARWISIPGTNQLMFFSNYGGSWESYLEDFITKAANGLTGVWSNTIGFPATRWLFGAGARDGERFKRWARTQQVPTLFWYSAYPVNTARIRINSKIRYGIAHATANQARDWISLFGSLPRPLIAKDSARINLVDAAPPPIETLELGEIQTIFFNAFGPLKYGAMLAIRIPDGSPRRKRKAWLEFIAERTTFGDRVLTDQAMTVAFGPDGLRRLGLDCDPDHDPMENFALSFRQGMGSASRSRILDDVGDSAPAKWEWGSARNPVDAVVVCYAASKEKLESDVTDLEKQLKAAGLERAAKLPLVVNRDEKRAKEHFGFVDGISQPIVRGTARANSSVSPLHLVAPGEFLFGYRDEHGYFPPAVTTSAAQDRDGILPTLNEMNSMGGETGLHDFGRNGSFLVVRQFEQHVEKFKDFCQAAARGRKDPEITERWIAAKMVGRWPDGSSLVRNPDGREKRPIDNDFTFGAEDPQGLLCPLGSHIRRSNPRDSLGDDHEIQLKIGKRHRILRVGRTYEKKKEDGEPEKGLLFMCLNADIERQYEFMQQTWVSSGSFHGLMKEKDPTIGTQDEKKGGGRFSIPRWEGTLVLKGIPNFVTTKGGGYFFMPSRSALRFLISRL</sequence>
<dbReference type="GO" id="GO:0004497">
    <property type="term" value="F:monooxygenase activity"/>
    <property type="evidence" value="ECO:0007669"/>
    <property type="project" value="InterPro"/>
</dbReference>
<dbReference type="GO" id="GO:0005506">
    <property type="term" value="F:iron ion binding"/>
    <property type="evidence" value="ECO:0007669"/>
    <property type="project" value="InterPro"/>
</dbReference>
<dbReference type="SUPFAM" id="SSF54909">
    <property type="entry name" value="Dimeric alpha+beta barrel"/>
    <property type="match status" value="1"/>
</dbReference>
<keyword evidence="7" id="KW-0408">Iron</keyword>
<evidence type="ECO:0000313" key="10">
    <source>
        <dbReference type="EMBL" id="SFK09463.1"/>
    </source>
</evidence>
<evidence type="ECO:0000256" key="9">
    <source>
        <dbReference type="SAM" id="Phobius"/>
    </source>
</evidence>
<dbReference type="GO" id="GO:0016705">
    <property type="term" value="F:oxidoreductase activity, acting on paired donors, with incorporation or reduction of molecular oxygen"/>
    <property type="evidence" value="ECO:0007669"/>
    <property type="project" value="InterPro"/>
</dbReference>
<feature type="region of interest" description="Disordered" evidence="8">
    <location>
        <begin position="1261"/>
        <end position="1280"/>
    </location>
</feature>
<feature type="compositionally biased region" description="Basic and acidic residues" evidence="8">
    <location>
        <begin position="1270"/>
        <end position="1280"/>
    </location>
</feature>
<dbReference type="Pfam" id="PF00067">
    <property type="entry name" value="p450"/>
    <property type="match status" value="1"/>
</dbReference>
<feature type="transmembrane region" description="Helical" evidence="9">
    <location>
        <begin position="651"/>
        <end position="673"/>
    </location>
</feature>
<evidence type="ECO:0000256" key="7">
    <source>
        <dbReference type="ARBA" id="ARBA00023004"/>
    </source>
</evidence>
<keyword evidence="9" id="KW-1133">Transmembrane helix</keyword>
<dbReference type="RefSeq" id="WP_149759110.1">
    <property type="nucleotide sequence ID" value="NZ_BSPE01000028.1"/>
</dbReference>
<dbReference type="Gene3D" id="1.10.630.10">
    <property type="entry name" value="Cytochrome P450"/>
    <property type="match status" value="1"/>
</dbReference>
<evidence type="ECO:0000256" key="8">
    <source>
        <dbReference type="SAM" id="MobiDB-lite"/>
    </source>
</evidence>
<protein>
    <submittedName>
        <fullName evidence="10">Dyp-type peroxidase family</fullName>
    </submittedName>
</protein>
<dbReference type="Proteomes" id="UP000323300">
    <property type="component" value="Unassembled WGS sequence"/>
</dbReference>
<evidence type="ECO:0000313" key="11">
    <source>
        <dbReference type="Proteomes" id="UP000323300"/>
    </source>
</evidence>
<keyword evidence="9" id="KW-0472">Membrane</keyword>
<evidence type="ECO:0000256" key="5">
    <source>
        <dbReference type="ARBA" id="ARBA00022723"/>
    </source>
</evidence>
<dbReference type="InterPro" id="IPR006314">
    <property type="entry name" value="Dyp_peroxidase"/>
</dbReference>
<keyword evidence="6" id="KW-0560">Oxidoreductase</keyword>
<gene>
    <name evidence="10" type="ORF">SAMN04488498_102399</name>
</gene>
<dbReference type="PANTHER" id="PTHR46696">
    <property type="entry name" value="P450, PUTATIVE (EUROFUNG)-RELATED"/>
    <property type="match status" value="1"/>
</dbReference>
<dbReference type="InterPro" id="IPR017972">
    <property type="entry name" value="Cyt_P450_CS"/>
</dbReference>
<dbReference type="SUPFAM" id="SSF48264">
    <property type="entry name" value="Cytochrome P450"/>
    <property type="match status" value="1"/>
</dbReference>
<evidence type="ECO:0000256" key="3">
    <source>
        <dbReference type="ARBA" id="ARBA00010617"/>
    </source>
</evidence>
<dbReference type="GO" id="GO:0020037">
    <property type="term" value="F:heme binding"/>
    <property type="evidence" value="ECO:0007669"/>
    <property type="project" value="InterPro"/>
</dbReference>
<comment type="cofactor">
    <cofactor evidence="1">
        <name>heme b</name>
        <dbReference type="ChEBI" id="CHEBI:60344"/>
    </cofactor>
</comment>
<keyword evidence="11" id="KW-1185">Reference proteome</keyword>
<dbReference type="GO" id="GO:0004601">
    <property type="term" value="F:peroxidase activity"/>
    <property type="evidence" value="ECO:0007669"/>
    <property type="project" value="UniProtKB-KW"/>
</dbReference>
<dbReference type="OrthoDB" id="236246at2"/>
<comment type="similarity">
    <text evidence="3">Belongs to the cytochrome P450 family.</text>
</comment>
<feature type="transmembrane region" description="Helical" evidence="9">
    <location>
        <begin position="685"/>
        <end position="709"/>
    </location>
</feature>
<dbReference type="EMBL" id="FOSL01000002">
    <property type="protein sequence ID" value="SFK09463.1"/>
    <property type="molecule type" value="Genomic_DNA"/>
</dbReference>
<dbReference type="PRINTS" id="PR00359">
    <property type="entry name" value="BP450"/>
</dbReference>
<dbReference type="InterPro" id="IPR036396">
    <property type="entry name" value="Cyt_P450_sf"/>
</dbReference>
<evidence type="ECO:0000256" key="4">
    <source>
        <dbReference type="ARBA" id="ARBA00022559"/>
    </source>
</evidence>
<keyword evidence="5" id="KW-0479">Metal-binding</keyword>
<dbReference type="PANTHER" id="PTHR46696:SF1">
    <property type="entry name" value="CYTOCHROME P450 YJIB-RELATED"/>
    <property type="match status" value="1"/>
</dbReference>
<keyword evidence="9" id="KW-0812">Transmembrane</keyword>
<organism evidence="10 11">
    <name type="scientific">Neomesorhizobium albiziae</name>
    <dbReference type="NCBI Taxonomy" id="335020"/>
    <lineage>
        <taxon>Bacteria</taxon>
        <taxon>Pseudomonadati</taxon>
        <taxon>Pseudomonadota</taxon>
        <taxon>Alphaproteobacteria</taxon>
        <taxon>Hyphomicrobiales</taxon>
        <taxon>Phyllobacteriaceae</taxon>
        <taxon>Neomesorhizobium</taxon>
    </lineage>
</organism>
<accession>A0A1I3WQK5</accession>
<name>A0A1I3WQK5_9HYPH</name>
<proteinExistence type="inferred from homology"/>
<comment type="cofactor">
    <cofactor evidence="2">
        <name>heme</name>
        <dbReference type="ChEBI" id="CHEBI:30413"/>
    </cofactor>
</comment>